<name>A0A1J3CYT4_NOCCA</name>
<keyword evidence="6" id="KW-1000">Mitochondrion outer membrane</keyword>
<keyword evidence="13" id="KW-0675">Receptor</keyword>
<evidence type="ECO:0000256" key="10">
    <source>
        <dbReference type="ARBA" id="ARBA00023136"/>
    </source>
</evidence>
<evidence type="ECO:0000256" key="12">
    <source>
        <dbReference type="SAM" id="Phobius"/>
    </source>
</evidence>
<organism evidence="13">
    <name type="scientific">Noccaea caerulescens</name>
    <name type="common">Alpine penny-cress</name>
    <name type="synonym">Thlaspi caerulescens</name>
    <dbReference type="NCBI Taxonomy" id="107243"/>
    <lineage>
        <taxon>Eukaryota</taxon>
        <taxon>Viridiplantae</taxon>
        <taxon>Streptophyta</taxon>
        <taxon>Embryophyta</taxon>
        <taxon>Tracheophyta</taxon>
        <taxon>Spermatophyta</taxon>
        <taxon>Magnoliopsida</taxon>
        <taxon>eudicotyledons</taxon>
        <taxon>Gunneridae</taxon>
        <taxon>Pentapetalae</taxon>
        <taxon>rosids</taxon>
        <taxon>malvids</taxon>
        <taxon>Brassicales</taxon>
        <taxon>Brassicaceae</taxon>
        <taxon>Coluteocarpeae</taxon>
        <taxon>Noccaea</taxon>
    </lineage>
</organism>
<keyword evidence="8 12" id="KW-1133">Transmembrane helix</keyword>
<dbReference type="SUPFAM" id="SSF48452">
    <property type="entry name" value="TPR-like"/>
    <property type="match status" value="1"/>
</dbReference>
<evidence type="ECO:0000256" key="7">
    <source>
        <dbReference type="ARBA" id="ARBA00022927"/>
    </source>
</evidence>
<reference evidence="13" key="1">
    <citation type="submission" date="2016-07" db="EMBL/GenBank/DDBJ databases">
        <title>De novo transcriptome assembly of four accessions of the metal hyperaccumulator plant Noccaea caerulescens.</title>
        <authorList>
            <person name="Blande D."/>
            <person name="Halimaa P."/>
            <person name="Tervahauta A.I."/>
            <person name="Aarts M.G."/>
            <person name="Karenlampi S.O."/>
        </authorList>
    </citation>
    <scope>NUCLEOTIDE SEQUENCE</scope>
</reference>
<protein>
    <submittedName>
        <fullName evidence="13">Mitochondrial import receptor subunit TOM20-3</fullName>
    </submittedName>
</protein>
<evidence type="ECO:0000256" key="5">
    <source>
        <dbReference type="ARBA" id="ARBA00022692"/>
    </source>
</evidence>
<dbReference type="Pfam" id="PF06552">
    <property type="entry name" value="TOM20_plant"/>
    <property type="match status" value="1"/>
</dbReference>
<keyword evidence="4" id="KW-0813">Transport</keyword>
<evidence type="ECO:0000313" key="13">
    <source>
        <dbReference type="EMBL" id="JAU12930.1"/>
    </source>
</evidence>
<comment type="similarity">
    <text evidence="3">Belongs to the Tom20 family.</text>
</comment>
<dbReference type="GO" id="GO:0045040">
    <property type="term" value="P:protein insertion into mitochondrial outer membrane"/>
    <property type="evidence" value="ECO:0007669"/>
    <property type="project" value="InterPro"/>
</dbReference>
<proteinExistence type="inferred from homology"/>
<keyword evidence="7" id="KW-0653">Protein transport</keyword>
<dbReference type="Gene3D" id="1.25.40.10">
    <property type="entry name" value="Tetratricopeptide repeat domain"/>
    <property type="match status" value="1"/>
</dbReference>
<keyword evidence="5 12" id="KW-0812">Transmembrane</keyword>
<sequence length="203" mass="22413">MDADAEFDRLFMFEQIRKAAEAAYIKNPLDADNLTRWGGALLEVAQFHSTSDSKQLIQDAITKLEEALLIDPKKHDALWCMGNAYTATAFLIPEETEAKYNFDLATQFFQQAVDEEPENELYQKSLEMTAKAPLLHTEVHKHGFGSQPLGDDGPSAAPSSMAGKGKKKSSDLKYDVMGWVILAIGFVAWVGFAKANAPVSTPR</sequence>
<dbReference type="PANTHER" id="PTHR32409">
    <property type="entry name" value="MITOCHONDRIAL IMPORT RECEPTOR SUBUNIT TOM20-1-RELATED"/>
    <property type="match status" value="1"/>
</dbReference>
<dbReference type="EMBL" id="GEVI01019390">
    <property type="protein sequence ID" value="JAU12930.1"/>
    <property type="molecule type" value="Transcribed_RNA"/>
</dbReference>
<evidence type="ECO:0000256" key="9">
    <source>
        <dbReference type="ARBA" id="ARBA00023128"/>
    </source>
</evidence>
<evidence type="ECO:0000256" key="11">
    <source>
        <dbReference type="SAM" id="MobiDB-lite"/>
    </source>
</evidence>
<dbReference type="AlphaFoldDB" id="A0A1J3CYT4"/>
<dbReference type="GO" id="GO:0005742">
    <property type="term" value="C:mitochondrial outer membrane translocase complex"/>
    <property type="evidence" value="ECO:0007669"/>
    <property type="project" value="InterPro"/>
</dbReference>
<feature type="compositionally biased region" description="Low complexity" evidence="11">
    <location>
        <begin position="151"/>
        <end position="163"/>
    </location>
</feature>
<dbReference type="PANTHER" id="PTHR32409:SF3">
    <property type="entry name" value="MITOCHONDRIAL IMPORT RECEPTOR SUBUNIT TOM20-1-RELATED"/>
    <property type="match status" value="1"/>
</dbReference>
<evidence type="ECO:0000256" key="8">
    <source>
        <dbReference type="ARBA" id="ARBA00022989"/>
    </source>
</evidence>
<evidence type="ECO:0000256" key="4">
    <source>
        <dbReference type="ARBA" id="ARBA00022448"/>
    </source>
</evidence>
<evidence type="ECO:0000256" key="3">
    <source>
        <dbReference type="ARBA" id="ARBA00005792"/>
    </source>
</evidence>
<feature type="transmembrane region" description="Helical" evidence="12">
    <location>
        <begin position="176"/>
        <end position="193"/>
    </location>
</feature>
<keyword evidence="10 12" id="KW-0472">Membrane</keyword>
<evidence type="ECO:0000256" key="2">
    <source>
        <dbReference type="ARBA" id="ARBA00004572"/>
    </source>
</evidence>
<dbReference type="InterPro" id="IPR011990">
    <property type="entry name" value="TPR-like_helical_dom_sf"/>
</dbReference>
<gene>
    <name evidence="13" type="ORF">GA_TR17058_c0_g1_i1_g.54703</name>
</gene>
<dbReference type="InterPro" id="IPR010547">
    <property type="entry name" value="TOM20_imprt_rcpt"/>
</dbReference>
<comment type="subcellular location">
    <subcellularLocation>
        <location evidence="2">Mitochondrion outer membrane</location>
        <topology evidence="2">Single-pass membrane protein</topology>
    </subcellularLocation>
</comment>
<comment type="function">
    <text evidence="1">Central component of the receptor complex responsible for the recognition and translocation of cytosolically synthesized mitochondrial preproteins. Together with TOM22 functions as the transit peptide receptor at the surface of the mitochondrion outer membrane and facilitates the movement of preproteins into the translocation pore.</text>
</comment>
<accession>A0A1J3CYT4</accession>
<evidence type="ECO:0000256" key="1">
    <source>
        <dbReference type="ARBA" id="ARBA00003450"/>
    </source>
</evidence>
<dbReference type="GO" id="GO:0015031">
    <property type="term" value="P:protein transport"/>
    <property type="evidence" value="ECO:0007669"/>
    <property type="project" value="UniProtKB-KW"/>
</dbReference>
<feature type="region of interest" description="Disordered" evidence="11">
    <location>
        <begin position="143"/>
        <end position="168"/>
    </location>
</feature>
<keyword evidence="9" id="KW-0496">Mitochondrion</keyword>
<evidence type="ECO:0000256" key="6">
    <source>
        <dbReference type="ARBA" id="ARBA00022787"/>
    </source>
</evidence>